<dbReference type="PROSITE" id="PS51321">
    <property type="entry name" value="TFIIS_CENTRAL"/>
    <property type="match status" value="1"/>
</dbReference>
<dbReference type="PROSITE" id="PS01359">
    <property type="entry name" value="ZF_PHD_1"/>
    <property type="match status" value="1"/>
</dbReference>
<accession>A0A1E3B8Q2</accession>
<comment type="caution">
    <text evidence="11">The sequence shown here is derived from an EMBL/GenBank/DDBJ whole genome shotgun (WGS) entry which is preliminary data.</text>
</comment>
<dbReference type="VEuPathDB" id="FungiDB:SI65_07028"/>
<dbReference type="PROSITE" id="PS50016">
    <property type="entry name" value="ZF_PHD_2"/>
    <property type="match status" value="1"/>
</dbReference>
<evidence type="ECO:0000256" key="8">
    <source>
        <dbReference type="SAM" id="MobiDB-lite"/>
    </source>
</evidence>
<feature type="compositionally biased region" description="Pro residues" evidence="8">
    <location>
        <begin position="765"/>
        <end position="775"/>
    </location>
</feature>
<dbReference type="CDD" id="cd21538">
    <property type="entry name" value="SPOC_TFIIS"/>
    <property type="match status" value="1"/>
</dbReference>
<evidence type="ECO:0000256" key="1">
    <source>
        <dbReference type="ARBA" id="ARBA00002311"/>
    </source>
</evidence>
<dbReference type="EMBL" id="JXNT01000008">
    <property type="protein sequence ID" value="ODM17353.1"/>
    <property type="molecule type" value="Genomic_DNA"/>
</dbReference>
<dbReference type="InterPro" id="IPR019787">
    <property type="entry name" value="Znf_PHD-finger"/>
</dbReference>
<evidence type="ECO:0000256" key="6">
    <source>
        <dbReference type="ARBA" id="ARBA00022833"/>
    </source>
</evidence>
<dbReference type="GO" id="GO:0031564">
    <property type="term" value="P:transcription antitermination"/>
    <property type="evidence" value="ECO:0007669"/>
    <property type="project" value="TreeGrafter"/>
</dbReference>
<evidence type="ECO:0000259" key="10">
    <source>
        <dbReference type="PROSITE" id="PS51321"/>
    </source>
</evidence>
<gene>
    <name evidence="11" type="ORF">SI65_07028</name>
</gene>
<name>A0A1E3B8Q2_ASPCR</name>
<dbReference type="GO" id="GO:0031440">
    <property type="term" value="P:regulation of mRNA 3'-end processing"/>
    <property type="evidence" value="ECO:0007669"/>
    <property type="project" value="TreeGrafter"/>
</dbReference>
<feature type="domain" description="PHD-type" evidence="9">
    <location>
        <begin position="87"/>
        <end position="141"/>
    </location>
</feature>
<feature type="compositionally biased region" description="Basic and acidic residues" evidence="8">
    <location>
        <begin position="146"/>
        <end position="172"/>
    </location>
</feature>
<comment type="function">
    <text evidence="1">Negative regulator of transcription elongation.</text>
</comment>
<dbReference type="PANTHER" id="PTHR11477:SF11">
    <property type="entry name" value="TRANSCRIPTION FACTOR BYE1"/>
    <property type="match status" value="1"/>
</dbReference>
<evidence type="ECO:0000256" key="4">
    <source>
        <dbReference type="ARBA" id="ARBA00022723"/>
    </source>
</evidence>
<dbReference type="GO" id="GO:0001139">
    <property type="term" value="F:RNA polymerase II complex recruiting activity"/>
    <property type="evidence" value="ECO:0007669"/>
    <property type="project" value="TreeGrafter"/>
</dbReference>
<dbReference type="FunFam" id="1.10.472.30:FF:000007">
    <property type="entry name" value="PHD finger domain protein, putative"/>
    <property type="match status" value="1"/>
</dbReference>
<sequence length="882" mass="96207">MVPAPWPHEAHPGNGGKAEGGGGLGHGSPKYEPRRSGRSTKGQHKNLDMVTETPMKKSKSKSQSKDKSSKPSAEPTPGPSEEEEEEIIRCICGEYEEEEDVERDMICCDQCSAWQHNDCMGLTFAKGEEPDQYFCEQCKPENHKELLDKMARGEKPWEEVAERRRKEAEEKKSRRRKGKKGGRRGRPSEAKTEESTPAASVKAQTPSSAPSVPPTVPHATEENGHAGDPAPAGTPKRKFEEHQESPQSEAGPKPKQQKISPPAKEAIPHRKPSTNAPSSRQSSVTEKASEGPGSLEEITNPARKSVASALVKLFVEQVSEARKQDSFKLPQGKTVEAVAGQLGMSIEHAMYQNLCGGSGEPTEPYKSQLRTILFNVKKNTSLRDSLLVGNLLPDTLSKMSSQDMASKELQRKDAEIKREAERQHIIATQEQGPRIRRTHKGEELVEEDDHVSSEPVFSTAPARRMTDGSPSPDDQQRRKSNEGRRAGKPRPIDTDGQSHDQHFAHSPGHDDQVFPEVATHIREPVPGGKVQADAEIDHLLRDDDEPDSPPYSPKDYDEEGSVWRGKVVMNPIGEFTSSAKHVGGADLSERLPWSQLAPPTLLINGRIEIQLASNYLCGLRFSTSTDVVVISINAPENPKERAGFDNLFNYFADRKRYGVIGKHPLPSVTDTYLIPVEAGTTKKPDFLELLENNSLDDSLQDRILLAVFVVKTGVSNRPSVQPPSHHPSQEPANTASPLTTAAPTPQQAQAPYMLPGQQHPAQVSPTPPAPFPGAPAPAQAPQYAQPPPQQQQPAHPASQFHQYQPNVPAPQPVTGLPAAIQVLGPQAHAPAIQQLLQQAPNADASQLLVVRDILSRQPDAASSYQALTEALYHATTNGHGAS</sequence>
<feature type="compositionally biased region" description="Polar residues" evidence="8">
    <location>
        <begin position="195"/>
        <end position="204"/>
    </location>
</feature>
<dbReference type="InterPro" id="IPR001965">
    <property type="entry name" value="Znf_PHD"/>
</dbReference>
<dbReference type="Pfam" id="PF00628">
    <property type="entry name" value="PHD"/>
    <property type="match status" value="1"/>
</dbReference>
<dbReference type="SMART" id="SM00249">
    <property type="entry name" value="PHD"/>
    <property type="match status" value="1"/>
</dbReference>
<feature type="domain" description="TFIIS central" evidence="10">
    <location>
        <begin position="302"/>
        <end position="432"/>
    </location>
</feature>
<keyword evidence="5 7" id="KW-0863">Zinc-finger</keyword>
<dbReference type="SMART" id="SM00510">
    <property type="entry name" value="TFS2M"/>
    <property type="match status" value="1"/>
</dbReference>
<feature type="region of interest" description="Disordered" evidence="8">
    <location>
        <begin position="1"/>
        <end position="86"/>
    </location>
</feature>
<reference evidence="11 12" key="1">
    <citation type="journal article" date="2016" name="BMC Genomics">
        <title>Comparative genomic and transcriptomic analyses of the Fuzhuan brick tea-fermentation fungus Aspergillus cristatus.</title>
        <authorList>
            <person name="Ge Y."/>
            <person name="Wang Y."/>
            <person name="Liu Y."/>
            <person name="Tan Y."/>
            <person name="Ren X."/>
            <person name="Zhang X."/>
            <person name="Hyde K.D."/>
            <person name="Liu Y."/>
            <person name="Liu Z."/>
        </authorList>
    </citation>
    <scope>NUCLEOTIDE SEQUENCE [LARGE SCALE GENOMIC DNA]</scope>
    <source>
        <strain evidence="11 12">GZAAS20.1005</strain>
    </source>
</reference>
<organism evidence="11 12">
    <name type="scientific">Aspergillus cristatus</name>
    <name type="common">Chinese Fuzhuan brick tea-fermentation fungus</name>
    <name type="synonym">Eurotium cristatum</name>
    <dbReference type="NCBI Taxonomy" id="573508"/>
    <lineage>
        <taxon>Eukaryota</taxon>
        <taxon>Fungi</taxon>
        <taxon>Dikarya</taxon>
        <taxon>Ascomycota</taxon>
        <taxon>Pezizomycotina</taxon>
        <taxon>Eurotiomycetes</taxon>
        <taxon>Eurotiomycetidae</taxon>
        <taxon>Eurotiales</taxon>
        <taxon>Aspergillaceae</taxon>
        <taxon>Aspergillus</taxon>
        <taxon>Aspergillus subgen. Aspergillus</taxon>
    </lineage>
</organism>
<dbReference type="InterPro" id="IPR019786">
    <property type="entry name" value="Zinc_finger_PHD-type_CS"/>
</dbReference>
<dbReference type="FunFam" id="3.30.40.10:FF:000560">
    <property type="entry name" value="Putative PHD finger domain protein"/>
    <property type="match status" value="1"/>
</dbReference>
<dbReference type="SUPFAM" id="SSF57903">
    <property type="entry name" value="FYVE/PHD zinc finger"/>
    <property type="match status" value="1"/>
</dbReference>
<feature type="compositionally biased region" description="Low complexity" evidence="8">
    <location>
        <begin position="729"/>
        <end position="751"/>
    </location>
</feature>
<dbReference type="GO" id="GO:0000977">
    <property type="term" value="F:RNA polymerase II transcription regulatory region sequence-specific DNA binding"/>
    <property type="evidence" value="ECO:0007669"/>
    <property type="project" value="TreeGrafter"/>
</dbReference>
<evidence type="ECO:0000256" key="5">
    <source>
        <dbReference type="ARBA" id="ARBA00022771"/>
    </source>
</evidence>
<dbReference type="AlphaFoldDB" id="A0A1E3B8Q2"/>
<dbReference type="GO" id="GO:0008270">
    <property type="term" value="F:zinc ion binding"/>
    <property type="evidence" value="ECO:0007669"/>
    <property type="project" value="UniProtKB-KW"/>
</dbReference>
<evidence type="ECO:0000313" key="11">
    <source>
        <dbReference type="EMBL" id="ODM17353.1"/>
    </source>
</evidence>
<feature type="compositionally biased region" description="Basic and acidic residues" evidence="8">
    <location>
        <begin position="474"/>
        <end position="512"/>
    </location>
</feature>
<protein>
    <recommendedName>
        <fullName evidence="3">Transcription factor BYE1</fullName>
    </recommendedName>
</protein>
<feature type="region of interest" description="Disordered" evidence="8">
    <location>
        <begin position="146"/>
        <end position="301"/>
    </location>
</feature>
<dbReference type="SUPFAM" id="SSF46942">
    <property type="entry name" value="Elongation factor TFIIS domain 2"/>
    <property type="match status" value="1"/>
</dbReference>
<feature type="region of interest" description="Disordered" evidence="8">
    <location>
        <begin position="424"/>
        <end position="512"/>
    </location>
</feature>
<dbReference type="Proteomes" id="UP000094569">
    <property type="component" value="Unassembled WGS sequence"/>
</dbReference>
<feature type="region of interest" description="Disordered" evidence="8">
    <location>
        <begin position="716"/>
        <end position="812"/>
    </location>
</feature>
<evidence type="ECO:0000256" key="3">
    <source>
        <dbReference type="ARBA" id="ARBA00021616"/>
    </source>
</evidence>
<feature type="compositionally biased region" description="Gly residues" evidence="8">
    <location>
        <begin position="13"/>
        <end position="26"/>
    </location>
</feature>
<evidence type="ECO:0000313" key="12">
    <source>
        <dbReference type="Proteomes" id="UP000094569"/>
    </source>
</evidence>
<keyword evidence="6" id="KW-0862">Zinc</keyword>
<evidence type="ECO:0000256" key="2">
    <source>
        <dbReference type="ARBA" id="ARBA00011050"/>
    </source>
</evidence>
<dbReference type="OrthoDB" id="79252at2759"/>
<dbReference type="Pfam" id="PF07500">
    <property type="entry name" value="TFIIS_M"/>
    <property type="match status" value="1"/>
</dbReference>
<comment type="similarity">
    <text evidence="2">Belongs to the BYE1 family.</text>
</comment>
<dbReference type="Gene3D" id="1.10.472.30">
    <property type="entry name" value="Transcription elongation factor S-II, central domain"/>
    <property type="match status" value="1"/>
</dbReference>
<proteinExistence type="inferred from homology"/>
<dbReference type="GO" id="GO:0006368">
    <property type="term" value="P:transcription elongation by RNA polymerase II"/>
    <property type="evidence" value="ECO:0007669"/>
    <property type="project" value="TreeGrafter"/>
</dbReference>
<dbReference type="InterPro" id="IPR013083">
    <property type="entry name" value="Znf_RING/FYVE/PHD"/>
</dbReference>
<dbReference type="InterPro" id="IPR055499">
    <property type="entry name" value="DUF7071"/>
</dbReference>
<keyword evidence="12" id="KW-1185">Reference proteome</keyword>
<dbReference type="InterPro" id="IPR011011">
    <property type="entry name" value="Znf_FYVE_PHD"/>
</dbReference>
<dbReference type="InterPro" id="IPR012921">
    <property type="entry name" value="SPOC_C"/>
</dbReference>
<dbReference type="Gene3D" id="3.30.40.10">
    <property type="entry name" value="Zinc/RING finger domain, C3HC4 (zinc finger)"/>
    <property type="match status" value="1"/>
</dbReference>
<dbReference type="PANTHER" id="PTHR11477">
    <property type="entry name" value="TRANSCRIPTION FACTOR S-II ZINC FINGER DOMAIN-CONTAINING PROTEIN"/>
    <property type="match status" value="1"/>
</dbReference>
<dbReference type="GO" id="GO:0006362">
    <property type="term" value="P:transcription elongation by RNA polymerase I"/>
    <property type="evidence" value="ECO:0007669"/>
    <property type="project" value="TreeGrafter"/>
</dbReference>
<feature type="compositionally biased region" description="Polar residues" evidence="8">
    <location>
        <begin position="273"/>
        <end position="286"/>
    </location>
</feature>
<dbReference type="Pfam" id="PF23257">
    <property type="entry name" value="DUF7071"/>
    <property type="match status" value="1"/>
</dbReference>
<dbReference type="InterPro" id="IPR036575">
    <property type="entry name" value="TFIIS_cen_dom_sf"/>
</dbReference>
<evidence type="ECO:0000256" key="7">
    <source>
        <dbReference type="PROSITE-ProRule" id="PRU00146"/>
    </source>
</evidence>
<dbReference type="STRING" id="573508.A0A1E3B8Q2"/>
<dbReference type="InterPro" id="IPR003618">
    <property type="entry name" value="TFIIS_cen_dom"/>
</dbReference>
<dbReference type="GO" id="GO:0005634">
    <property type="term" value="C:nucleus"/>
    <property type="evidence" value="ECO:0007669"/>
    <property type="project" value="TreeGrafter"/>
</dbReference>
<feature type="compositionally biased region" description="Basic residues" evidence="8">
    <location>
        <begin position="173"/>
        <end position="185"/>
    </location>
</feature>
<keyword evidence="4" id="KW-0479">Metal-binding</keyword>
<evidence type="ECO:0000259" key="9">
    <source>
        <dbReference type="PROSITE" id="PS50016"/>
    </source>
</evidence>
<dbReference type="Pfam" id="PF07744">
    <property type="entry name" value="SPOC"/>
    <property type="match status" value="1"/>
</dbReference>